<dbReference type="RefSeq" id="WP_073151369.1">
    <property type="nucleotide sequence ID" value="NZ_FQVL01000001.1"/>
</dbReference>
<gene>
    <name evidence="2" type="ORF">SAMN05444392_101483</name>
</gene>
<protein>
    <submittedName>
        <fullName evidence="2">Uncharacterized protein</fullName>
    </submittedName>
</protein>
<organism evidence="2 3">
    <name type="scientific">Seinonella peptonophila</name>
    <dbReference type="NCBI Taxonomy" id="112248"/>
    <lineage>
        <taxon>Bacteria</taxon>
        <taxon>Bacillati</taxon>
        <taxon>Bacillota</taxon>
        <taxon>Bacilli</taxon>
        <taxon>Bacillales</taxon>
        <taxon>Thermoactinomycetaceae</taxon>
        <taxon>Seinonella</taxon>
    </lineage>
</organism>
<keyword evidence="1" id="KW-0732">Signal</keyword>
<name>A0A1M4TJ07_9BACL</name>
<feature type="chain" id="PRO_5012363894" evidence="1">
    <location>
        <begin position="27"/>
        <end position="235"/>
    </location>
</feature>
<accession>A0A1M4TJ07</accession>
<dbReference type="EMBL" id="FQVL01000001">
    <property type="protein sequence ID" value="SHE44267.1"/>
    <property type="molecule type" value="Genomic_DNA"/>
</dbReference>
<sequence length="235" mass="27517">MQKLKYFPLFLLLCAFFLSGCQEHQAQKNPPSKEQVLQQTIQELQKQGTYKLKYQQTTESQLTNQKKATTNNQYTFGYKNEQSFSLSILEHLQSPTYKKEMKFQKNYRVDGESVYEDNKPKKSRELITYITNNYLEKQPIRVPSLLLAQLPQWKSQITMKPQGKEFQLHYETNQPETIQKFLILPAGRTVGKELKVDITVSPTFQINSVKSTAKYMSIEAAQKLEVMRNDTWKLN</sequence>
<dbReference type="STRING" id="112248.SAMN05444392_101483"/>
<dbReference type="AlphaFoldDB" id="A0A1M4TJ07"/>
<dbReference type="PROSITE" id="PS51257">
    <property type="entry name" value="PROKAR_LIPOPROTEIN"/>
    <property type="match status" value="1"/>
</dbReference>
<keyword evidence="3" id="KW-1185">Reference proteome</keyword>
<evidence type="ECO:0000313" key="2">
    <source>
        <dbReference type="EMBL" id="SHE44267.1"/>
    </source>
</evidence>
<dbReference type="Proteomes" id="UP000184476">
    <property type="component" value="Unassembled WGS sequence"/>
</dbReference>
<evidence type="ECO:0000256" key="1">
    <source>
        <dbReference type="SAM" id="SignalP"/>
    </source>
</evidence>
<feature type="signal peptide" evidence="1">
    <location>
        <begin position="1"/>
        <end position="26"/>
    </location>
</feature>
<proteinExistence type="predicted"/>
<reference evidence="2 3" key="1">
    <citation type="submission" date="2016-11" db="EMBL/GenBank/DDBJ databases">
        <authorList>
            <person name="Jaros S."/>
            <person name="Januszkiewicz K."/>
            <person name="Wedrychowicz H."/>
        </authorList>
    </citation>
    <scope>NUCLEOTIDE SEQUENCE [LARGE SCALE GENOMIC DNA]</scope>
    <source>
        <strain evidence="2 3">DSM 44666</strain>
    </source>
</reference>
<evidence type="ECO:0000313" key="3">
    <source>
        <dbReference type="Proteomes" id="UP000184476"/>
    </source>
</evidence>